<dbReference type="STRING" id="554065.E1ZSG8"/>
<feature type="signal peptide" evidence="7">
    <location>
        <begin position="1"/>
        <end position="25"/>
    </location>
</feature>
<dbReference type="GO" id="GO:0016805">
    <property type="term" value="F:dipeptidase activity"/>
    <property type="evidence" value="ECO:0007669"/>
    <property type="project" value="UniProtKB-KW"/>
</dbReference>
<dbReference type="RefSeq" id="XP_005843344.1">
    <property type="nucleotide sequence ID" value="XM_005843282.1"/>
</dbReference>
<comment type="similarity">
    <text evidence="2">Belongs to the peptidase C69 family. Secernin subfamily.</text>
</comment>
<dbReference type="InParanoid" id="E1ZSG8"/>
<keyword evidence="9" id="KW-1185">Reference proteome</keyword>
<dbReference type="OrthoDB" id="5175656at2759"/>
<evidence type="ECO:0000256" key="7">
    <source>
        <dbReference type="SAM" id="SignalP"/>
    </source>
</evidence>
<accession>E1ZSG8</accession>
<evidence type="ECO:0000256" key="1">
    <source>
        <dbReference type="ARBA" id="ARBA00001670"/>
    </source>
</evidence>
<dbReference type="Gene3D" id="3.60.60.10">
    <property type="entry name" value="Penicillin V Acylase, Chain A"/>
    <property type="match status" value="1"/>
</dbReference>
<dbReference type="eggNOG" id="ENOG502RZ1C">
    <property type="taxonomic scope" value="Eukaryota"/>
</dbReference>
<evidence type="ECO:0000313" key="8">
    <source>
        <dbReference type="EMBL" id="EFN51242.1"/>
    </source>
</evidence>
<evidence type="ECO:0000256" key="3">
    <source>
        <dbReference type="ARBA" id="ARBA00013110"/>
    </source>
</evidence>
<evidence type="ECO:0000313" key="9">
    <source>
        <dbReference type="Proteomes" id="UP000008141"/>
    </source>
</evidence>
<evidence type="ECO:0000256" key="2">
    <source>
        <dbReference type="ARBA" id="ARBA00005705"/>
    </source>
</evidence>
<dbReference type="KEGG" id="cvr:CHLNCDRAFT_141261"/>
<protein>
    <recommendedName>
        <fullName evidence="3">membrane dipeptidase</fullName>
        <ecNumber evidence="3">3.4.13.19</ecNumber>
    </recommendedName>
</protein>
<evidence type="ECO:0000256" key="4">
    <source>
        <dbReference type="ARBA" id="ARBA00022670"/>
    </source>
</evidence>
<dbReference type="Pfam" id="PF03577">
    <property type="entry name" value="Peptidase_C69"/>
    <property type="match status" value="1"/>
</dbReference>
<reference evidence="8 9" key="1">
    <citation type="journal article" date="2010" name="Plant Cell">
        <title>The Chlorella variabilis NC64A genome reveals adaptation to photosymbiosis, coevolution with viruses, and cryptic sex.</title>
        <authorList>
            <person name="Blanc G."/>
            <person name="Duncan G."/>
            <person name="Agarkova I."/>
            <person name="Borodovsky M."/>
            <person name="Gurnon J."/>
            <person name="Kuo A."/>
            <person name="Lindquist E."/>
            <person name="Lucas S."/>
            <person name="Pangilinan J."/>
            <person name="Polle J."/>
            <person name="Salamov A."/>
            <person name="Terry A."/>
            <person name="Yamada T."/>
            <person name="Dunigan D.D."/>
            <person name="Grigoriev I.V."/>
            <person name="Claverie J.M."/>
            <person name="Van Etten J.L."/>
        </authorList>
    </citation>
    <scope>NUCLEOTIDE SEQUENCE [LARGE SCALE GENOMIC DNA]</scope>
    <source>
        <strain evidence="8 9">NC64A</strain>
    </source>
</reference>
<dbReference type="GeneID" id="17350749"/>
<dbReference type="GO" id="GO:0070004">
    <property type="term" value="F:cysteine-type exopeptidase activity"/>
    <property type="evidence" value="ECO:0007669"/>
    <property type="project" value="InterPro"/>
</dbReference>
<dbReference type="GO" id="GO:0006508">
    <property type="term" value="P:proteolysis"/>
    <property type="evidence" value="ECO:0007669"/>
    <property type="project" value="UniProtKB-KW"/>
</dbReference>
<dbReference type="InterPro" id="IPR047804">
    <property type="entry name" value="C69_dipept_A-like"/>
</dbReference>
<dbReference type="Proteomes" id="UP000008141">
    <property type="component" value="Unassembled WGS sequence"/>
</dbReference>
<dbReference type="PANTHER" id="PTHR12994:SF17">
    <property type="entry name" value="LD30995P"/>
    <property type="match status" value="1"/>
</dbReference>
<dbReference type="MEROPS" id="C69.001"/>
<dbReference type="OMA" id="GNMNEHQ"/>
<keyword evidence="7" id="KW-0732">Signal</keyword>
<dbReference type="EC" id="3.4.13.19" evidence="3"/>
<evidence type="ECO:0000256" key="6">
    <source>
        <dbReference type="ARBA" id="ARBA00022997"/>
    </source>
</evidence>
<feature type="chain" id="PRO_5003156062" description="membrane dipeptidase" evidence="7">
    <location>
        <begin position="26"/>
        <end position="546"/>
    </location>
</feature>
<keyword evidence="6" id="KW-0224">Dipeptidase</keyword>
<comment type="catalytic activity">
    <reaction evidence="1">
        <text>an L-aminoacyl-L-amino acid + H2O = 2 an L-alpha-amino acid</text>
        <dbReference type="Rhea" id="RHEA:48940"/>
        <dbReference type="ChEBI" id="CHEBI:15377"/>
        <dbReference type="ChEBI" id="CHEBI:59869"/>
        <dbReference type="ChEBI" id="CHEBI:77460"/>
        <dbReference type="EC" id="3.4.13.19"/>
    </reaction>
</comment>
<dbReference type="NCBIfam" id="NF033678">
    <property type="entry name" value="C69_fam_dipept"/>
    <property type="match status" value="1"/>
</dbReference>
<organism evidence="9">
    <name type="scientific">Chlorella variabilis</name>
    <name type="common">Green alga</name>
    <dbReference type="NCBI Taxonomy" id="554065"/>
    <lineage>
        <taxon>Eukaryota</taxon>
        <taxon>Viridiplantae</taxon>
        <taxon>Chlorophyta</taxon>
        <taxon>core chlorophytes</taxon>
        <taxon>Trebouxiophyceae</taxon>
        <taxon>Chlorellales</taxon>
        <taxon>Chlorellaceae</taxon>
        <taxon>Chlorella clade</taxon>
        <taxon>Chlorella</taxon>
    </lineage>
</organism>
<keyword evidence="4" id="KW-0645">Protease</keyword>
<evidence type="ECO:0000256" key="5">
    <source>
        <dbReference type="ARBA" id="ARBA00022801"/>
    </source>
</evidence>
<dbReference type="PANTHER" id="PTHR12994">
    <property type="entry name" value="SECERNIN"/>
    <property type="match status" value="1"/>
</dbReference>
<name>E1ZSG8_CHLVA</name>
<sequence length="546" mass="57160">MAGGMAPSLLLLLLLLALDGRPSHACTSIIVGGEATTDGSIYVARTDDTGDARSTVNKLVYHPAQAEPAVFRSNANGLALQLPAPGLAYSAIPVTLADASAGRNASGETAGVNSAGVAVSGTETILNSAAALAADPYNAASGLTEDALPSLLLPQATSARQGVALAGRWVESASIGAGEGFGLLVADAGGAWYLETASGHHWLARRAPDAAIFVSANQGRFQEVDLSDGANVMHSRGLLEFAIDQGLFDPGAGQPFNFFKAFMRDGPSDAKFNYPRVCSLHYRLAGRTSSCTDASQPAFVTPVEQPALLQPGRRMLGLHDVMGGLRDHYDASQHDPYLHRNPSEAYRPIALLRTSAGHVCRLRRTSPAARGLAAINYVAMGMPLLAPFIPIYAGLPGDALPPELTCAASEPDPQSLFWAGRRLQALVFQDFPALAPGSTAAIQAWEADVEARQRPAMERRYAAAAARGDEAQAAGILAEFTADVVAQASRLLQRLTGQAADALGLPGVPPDQELVAMLDAADRAYSFRFHTSNLDLMTDLSAATIT</sequence>
<keyword evidence="5" id="KW-0378">Hydrolase</keyword>
<proteinExistence type="inferred from homology"/>
<dbReference type="InterPro" id="IPR005322">
    <property type="entry name" value="Peptidase_C69"/>
</dbReference>
<gene>
    <name evidence="8" type="ORF">CHLNCDRAFT_141261</name>
</gene>
<dbReference type="AlphaFoldDB" id="E1ZSG8"/>
<dbReference type="EMBL" id="GL433866">
    <property type="protein sequence ID" value="EFN51242.1"/>
    <property type="molecule type" value="Genomic_DNA"/>
</dbReference>